<keyword evidence="4" id="KW-0859">Xylose metabolism</keyword>
<dbReference type="PANTHER" id="PTHR10196:SF57">
    <property type="entry name" value="XYLULOSE KINASE"/>
    <property type="match status" value="1"/>
</dbReference>
<dbReference type="FunFam" id="3.30.420.40:FF:000118">
    <property type="entry name" value="Xylulose kinase 2"/>
    <property type="match status" value="1"/>
</dbReference>
<evidence type="ECO:0000259" key="7">
    <source>
        <dbReference type="Pfam" id="PF02782"/>
    </source>
</evidence>
<dbReference type="GO" id="GO:0005997">
    <property type="term" value="P:xylulose metabolic process"/>
    <property type="evidence" value="ECO:0007669"/>
    <property type="project" value="UniProtKB-UniRule"/>
</dbReference>
<feature type="compositionally biased region" description="Low complexity" evidence="5">
    <location>
        <begin position="549"/>
        <end position="580"/>
    </location>
</feature>
<dbReference type="GO" id="GO:0005524">
    <property type="term" value="F:ATP binding"/>
    <property type="evidence" value="ECO:0007669"/>
    <property type="project" value="UniProtKB-KW"/>
</dbReference>
<evidence type="ECO:0000256" key="4">
    <source>
        <dbReference type="RuleBase" id="RU367058"/>
    </source>
</evidence>
<dbReference type="InterPro" id="IPR042024">
    <property type="entry name" value="D-XK_euk"/>
</dbReference>
<feature type="compositionally biased region" description="Gly residues" evidence="5">
    <location>
        <begin position="736"/>
        <end position="748"/>
    </location>
</feature>
<dbReference type="GO" id="GO:0042732">
    <property type="term" value="P:D-xylose metabolic process"/>
    <property type="evidence" value="ECO:0007669"/>
    <property type="project" value="UniProtKB-UniRule"/>
</dbReference>
<dbReference type="CDD" id="cd07776">
    <property type="entry name" value="ASKHA_NBD_FGGY_SpXK-like"/>
    <property type="match status" value="1"/>
</dbReference>
<dbReference type="GO" id="GO:0004856">
    <property type="term" value="F:D-xylulokinase activity"/>
    <property type="evidence" value="ECO:0007669"/>
    <property type="project" value="UniProtKB-UniRule"/>
</dbReference>
<evidence type="ECO:0000259" key="6">
    <source>
        <dbReference type="Pfam" id="PF00370"/>
    </source>
</evidence>
<keyword evidence="4" id="KW-0547">Nucleotide-binding</keyword>
<feature type="compositionally biased region" description="Low complexity" evidence="5">
    <location>
        <begin position="649"/>
        <end position="671"/>
    </location>
</feature>
<evidence type="ECO:0000256" key="5">
    <source>
        <dbReference type="SAM" id="MobiDB-lite"/>
    </source>
</evidence>
<feature type="compositionally biased region" description="Pro residues" evidence="5">
    <location>
        <begin position="518"/>
        <end position="533"/>
    </location>
</feature>
<feature type="compositionally biased region" description="Low complexity" evidence="5">
    <location>
        <begin position="691"/>
        <end position="724"/>
    </location>
</feature>
<dbReference type="PANTHER" id="PTHR10196">
    <property type="entry name" value="SUGAR KINASE"/>
    <property type="match status" value="1"/>
</dbReference>
<evidence type="ECO:0000256" key="2">
    <source>
        <dbReference type="ARBA" id="ARBA00022679"/>
    </source>
</evidence>
<gene>
    <name evidence="8" type="ORF">CINC_LOCUS1919</name>
</gene>
<dbReference type="Proteomes" id="UP001154114">
    <property type="component" value="Chromosome 12"/>
</dbReference>
<dbReference type="InterPro" id="IPR018484">
    <property type="entry name" value="FGGY_N"/>
</dbReference>
<feature type="domain" description="Carbohydrate kinase FGGY C-terminal" evidence="7">
    <location>
        <begin position="295"/>
        <end position="478"/>
    </location>
</feature>
<dbReference type="InterPro" id="IPR043129">
    <property type="entry name" value="ATPase_NBD"/>
</dbReference>
<keyword evidence="9" id="KW-1185">Reference proteome</keyword>
<dbReference type="EC" id="2.7.1.17" evidence="4"/>
<evidence type="ECO:0000313" key="9">
    <source>
        <dbReference type="Proteomes" id="UP001154114"/>
    </source>
</evidence>
<comment type="function">
    <text evidence="4">Phosphorylates D-xylulose to produce D-xylulose 5-phosphate, a molecule that may play an important role in the regulation of glucose metabolism and lipogenesis.</text>
</comment>
<dbReference type="Gene3D" id="3.30.420.40">
    <property type="match status" value="2"/>
</dbReference>
<dbReference type="AlphaFoldDB" id="A0A9P0FRV5"/>
<keyword evidence="2 4" id="KW-0808">Transferase</keyword>
<evidence type="ECO:0000313" key="8">
    <source>
        <dbReference type="EMBL" id="CAH0582886.1"/>
    </source>
</evidence>
<comment type="catalytic activity">
    <reaction evidence="4">
        <text>D-xylulose + ATP = D-xylulose 5-phosphate + ADP + H(+)</text>
        <dbReference type="Rhea" id="RHEA:10964"/>
        <dbReference type="ChEBI" id="CHEBI:15378"/>
        <dbReference type="ChEBI" id="CHEBI:17140"/>
        <dbReference type="ChEBI" id="CHEBI:30616"/>
        <dbReference type="ChEBI" id="CHEBI:57737"/>
        <dbReference type="ChEBI" id="CHEBI:456216"/>
        <dbReference type="EC" id="2.7.1.17"/>
    </reaction>
</comment>
<dbReference type="GO" id="GO:0005829">
    <property type="term" value="C:cytosol"/>
    <property type="evidence" value="ECO:0007669"/>
    <property type="project" value="TreeGrafter"/>
</dbReference>
<dbReference type="Pfam" id="PF00370">
    <property type="entry name" value="FGGY_N"/>
    <property type="match status" value="1"/>
</dbReference>
<keyword evidence="3 4" id="KW-0418">Kinase</keyword>
<evidence type="ECO:0000256" key="1">
    <source>
        <dbReference type="ARBA" id="ARBA00009156"/>
    </source>
</evidence>
<dbReference type="EMBL" id="LR824015">
    <property type="protein sequence ID" value="CAH0582886.1"/>
    <property type="molecule type" value="Genomic_DNA"/>
</dbReference>
<feature type="domain" description="Carbohydrate kinase FGGY N-terminal" evidence="6">
    <location>
        <begin position="134"/>
        <end position="285"/>
    </location>
</feature>
<feature type="region of interest" description="Disordered" evidence="5">
    <location>
        <begin position="691"/>
        <end position="748"/>
    </location>
</feature>
<dbReference type="InterPro" id="IPR018485">
    <property type="entry name" value="FGGY_C"/>
</dbReference>
<evidence type="ECO:0000256" key="3">
    <source>
        <dbReference type="ARBA" id="ARBA00022777"/>
    </source>
</evidence>
<name>A0A9P0FRV5_CHRIL</name>
<sequence>MTEDSKKKTFLGFDFSTQRLKAIVIGEDFSVLHEAEVEFDVDLPEFRTAGGVVRGERGEVTAPPLLWVKALDMVMDRLVVAGVDFSNIEALSGAGQQHGSVWWSKDAEAKLSKLSPDEFLHTQLATAFVCDSPVWMDSSTTADCKALEEAVGAEELSRITGSRAYERFTGPQIRKMYRTRPRAYHAASRISLVSSFACSLLAGTVAPVDLADGSGMNLLDVHTMTWWDKALEACGDENLATKLGTPVPSATVVGCISPYFVGRYGFKPECRVVAFTGDNCSALAGLRLRSGWVGLSLGTSDTLLLGLQAPAAPSAGHVLVGPTPDAPYMALLCFANGSLTRQNHRDRLAGHNWEAFNDLLRSTVRGNMGYMGIYYDTAEIVPRAAAGRWLRDGTGRVIDKPAPQYEARALLEGQALARRAHAEDMGFTLDKSSRVIATGGASVNKELLQIFADVFDTPVYVQDQHANAALLGAAIRAAEVWSAVTGTKLPAAQARGVVRARRVRARARPLCARAWRPAPRPPPGTGSPPPPPLRLLHSQHPPPSPRPPAWGSAAAAGPWAATPSATAAAVTAPAPVPGARGARGREHAGARAVPGGPMRTWSATLLAGIFSPVMGDTSHSSEAGVGCGRARLGSYFLTTTRSGRGGSGASSPGARGPASEGPSSSDEELSSSMSCTRLSSGRCCCCVRSSISARSPSDSDSDSDSSCISVSSSSFPCVMSSPRSCANTRAPTSSGVVGGGKSPGSPAG</sequence>
<dbReference type="SUPFAM" id="SSF53067">
    <property type="entry name" value="Actin-like ATPase domain"/>
    <property type="match status" value="2"/>
</dbReference>
<dbReference type="Pfam" id="PF02782">
    <property type="entry name" value="FGGY_C"/>
    <property type="match status" value="1"/>
</dbReference>
<keyword evidence="4" id="KW-0067">ATP-binding</keyword>
<accession>A0A9P0FRV5</accession>
<feature type="region of interest" description="Disordered" evidence="5">
    <location>
        <begin position="511"/>
        <end position="598"/>
    </location>
</feature>
<reference evidence="8" key="1">
    <citation type="submission" date="2021-12" db="EMBL/GenBank/DDBJ databases">
        <authorList>
            <person name="King R."/>
        </authorList>
    </citation>
    <scope>NUCLEOTIDE SEQUENCE</scope>
</reference>
<proteinExistence type="inferred from homology"/>
<protein>
    <recommendedName>
        <fullName evidence="4">Xylulose kinase</fullName>
        <ecNumber evidence="4">2.7.1.17</ecNumber>
    </recommendedName>
</protein>
<comment type="similarity">
    <text evidence="1 4">Belongs to the FGGY kinase family.</text>
</comment>
<organism evidence="8 9">
    <name type="scientific">Chrysodeixis includens</name>
    <name type="common">Soybean looper</name>
    <name type="synonym">Pseudoplusia includens</name>
    <dbReference type="NCBI Taxonomy" id="689277"/>
    <lineage>
        <taxon>Eukaryota</taxon>
        <taxon>Metazoa</taxon>
        <taxon>Ecdysozoa</taxon>
        <taxon>Arthropoda</taxon>
        <taxon>Hexapoda</taxon>
        <taxon>Insecta</taxon>
        <taxon>Pterygota</taxon>
        <taxon>Neoptera</taxon>
        <taxon>Endopterygota</taxon>
        <taxon>Lepidoptera</taxon>
        <taxon>Glossata</taxon>
        <taxon>Ditrysia</taxon>
        <taxon>Noctuoidea</taxon>
        <taxon>Noctuidae</taxon>
        <taxon>Plusiinae</taxon>
        <taxon>Chrysodeixis</taxon>
    </lineage>
</organism>
<keyword evidence="4" id="KW-0119">Carbohydrate metabolism</keyword>
<feature type="region of interest" description="Disordered" evidence="5">
    <location>
        <begin position="638"/>
        <end position="671"/>
    </location>
</feature>
<dbReference type="OrthoDB" id="1728974at2759"/>